<dbReference type="SUPFAM" id="SSF50022">
    <property type="entry name" value="ISP domain"/>
    <property type="match status" value="1"/>
</dbReference>
<dbReference type="GO" id="GO:0046872">
    <property type="term" value="F:metal ion binding"/>
    <property type="evidence" value="ECO:0007669"/>
    <property type="project" value="UniProtKB-KW"/>
</dbReference>
<dbReference type="FunFam" id="2.102.10.10:FF:000014">
    <property type="entry name" value="Oxidoreductase, FAD dependent"/>
    <property type="match status" value="1"/>
</dbReference>
<dbReference type="SUPFAM" id="SSF51905">
    <property type="entry name" value="FAD/NAD(P)-binding domain"/>
    <property type="match status" value="1"/>
</dbReference>
<keyword evidence="1" id="KW-0001">2Fe-2S</keyword>
<dbReference type="InterPro" id="IPR006076">
    <property type="entry name" value="FAD-dep_OxRdtase"/>
</dbReference>
<dbReference type="PROSITE" id="PS51296">
    <property type="entry name" value="RIESKE"/>
    <property type="match status" value="1"/>
</dbReference>
<comment type="caution">
    <text evidence="7">The sequence shown here is derived from an EMBL/GenBank/DDBJ whole genome shotgun (WGS) entry which is preliminary data.</text>
</comment>
<dbReference type="InterPro" id="IPR038010">
    <property type="entry name" value="YhfW_C"/>
</dbReference>
<sequence length="478" mass="51765">MDVAVIGGGIAGICTAWELTRAGRQVAVVEADRIVAGTTGYTTAKLTAQHGLIYDRLRSTFNAETARRYAASQLDAIDRVTAVTAELGIDCDLERLPAYTYVTSAGKVEQIRAEVDAAIAAGLPASLVTDTALPFEVAAAIRVDDQAQFHPRRYLLTLAEDLTRRGGRVFERTRITGFDEGEPCRLSTEAGATVTAREVVIATHYPIFDRAALFTRLVPRRELVVAAPIAAADDPGGMYLTTEDNTRSVRTAPWRDGQRLLIITGEHFTPGTDGVDERWRRLAEWTLGHFNTDGLAYHWAAQDNTTADNMPYVGRFHPGADHVWVATGFNAWGMSSGVMAGRLLAASICGETLPWADIYDPRRIHPTVEAGTFLKTNFKVAGHFIGDRLRPSHLDSPDDLPAGAGAVMRIDGQRCAVYRDASGDLHAVSATCTHLGCTVAFNDAEQTWDCPCHGSRFTPDGSVLHGPATEPLAPRPLE</sequence>
<dbReference type="PRINTS" id="PR00162">
    <property type="entry name" value="RIESKE"/>
</dbReference>
<dbReference type="GO" id="GO:0051537">
    <property type="term" value="F:2 iron, 2 sulfur cluster binding"/>
    <property type="evidence" value="ECO:0007669"/>
    <property type="project" value="UniProtKB-KW"/>
</dbReference>
<keyword evidence="5" id="KW-1015">Disulfide bond</keyword>
<dbReference type="InterPro" id="IPR036922">
    <property type="entry name" value="Rieske_2Fe-2S_sf"/>
</dbReference>
<evidence type="ECO:0000313" key="7">
    <source>
        <dbReference type="EMBL" id="GII25868.1"/>
    </source>
</evidence>
<dbReference type="PANTHER" id="PTHR13847">
    <property type="entry name" value="SARCOSINE DEHYDROGENASE-RELATED"/>
    <property type="match status" value="1"/>
</dbReference>
<dbReference type="GO" id="GO:0016020">
    <property type="term" value="C:membrane"/>
    <property type="evidence" value="ECO:0007669"/>
    <property type="project" value="InterPro"/>
</dbReference>
<dbReference type="GO" id="GO:0004497">
    <property type="term" value="F:monooxygenase activity"/>
    <property type="evidence" value="ECO:0007669"/>
    <property type="project" value="UniProtKB-ARBA"/>
</dbReference>
<dbReference type="InterPro" id="IPR005805">
    <property type="entry name" value="Rieske_Fe-S_prot_C"/>
</dbReference>
<dbReference type="EMBL" id="BOON01000060">
    <property type="protein sequence ID" value="GII25868.1"/>
    <property type="molecule type" value="Genomic_DNA"/>
</dbReference>
<protein>
    <submittedName>
        <fullName evidence="7">Iron-sulfur-binding protein</fullName>
    </submittedName>
</protein>
<keyword evidence="8" id="KW-1185">Reference proteome</keyword>
<dbReference type="InterPro" id="IPR017941">
    <property type="entry name" value="Rieske_2Fe-2S"/>
</dbReference>
<evidence type="ECO:0000256" key="4">
    <source>
        <dbReference type="ARBA" id="ARBA00023014"/>
    </source>
</evidence>
<name>A0A8J3TFD3_9ACTN</name>
<evidence type="ECO:0000256" key="5">
    <source>
        <dbReference type="ARBA" id="ARBA00023157"/>
    </source>
</evidence>
<dbReference type="GO" id="GO:0005737">
    <property type="term" value="C:cytoplasm"/>
    <property type="evidence" value="ECO:0007669"/>
    <property type="project" value="TreeGrafter"/>
</dbReference>
<keyword evidence="2" id="KW-0479">Metal-binding</keyword>
<dbReference type="GO" id="GO:0016705">
    <property type="term" value="F:oxidoreductase activity, acting on paired donors, with incorporation or reduction of molecular oxygen"/>
    <property type="evidence" value="ECO:0007669"/>
    <property type="project" value="UniProtKB-ARBA"/>
</dbReference>
<dbReference type="Pfam" id="PF00355">
    <property type="entry name" value="Rieske"/>
    <property type="match status" value="1"/>
</dbReference>
<dbReference type="PANTHER" id="PTHR13847:SF274">
    <property type="entry name" value="RIESKE 2FE-2S IRON-SULFUR PROTEIN YHFW-RELATED"/>
    <property type="match status" value="1"/>
</dbReference>
<evidence type="ECO:0000256" key="1">
    <source>
        <dbReference type="ARBA" id="ARBA00022714"/>
    </source>
</evidence>
<keyword evidence="4" id="KW-0411">Iron-sulfur</keyword>
<reference evidence="7" key="1">
    <citation type="submission" date="2021-01" db="EMBL/GenBank/DDBJ databases">
        <title>Whole genome shotgun sequence of Planosporangium mesophilum NBRC 109066.</title>
        <authorList>
            <person name="Komaki H."/>
            <person name="Tamura T."/>
        </authorList>
    </citation>
    <scope>NUCLEOTIDE SEQUENCE</scope>
    <source>
        <strain evidence="7">NBRC 109066</strain>
    </source>
</reference>
<organism evidence="7 8">
    <name type="scientific">Planosporangium mesophilum</name>
    <dbReference type="NCBI Taxonomy" id="689768"/>
    <lineage>
        <taxon>Bacteria</taxon>
        <taxon>Bacillati</taxon>
        <taxon>Actinomycetota</taxon>
        <taxon>Actinomycetes</taxon>
        <taxon>Micromonosporales</taxon>
        <taxon>Micromonosporaceae</taxon>
        <taxon>Planosporangium</taxon>
    </lineage>
</organism>
<keyword evidence="3" id="KW-0408">Iron</keyword>
<dbReference type="CDD" id="cd03477">
    <property type="entry name" value="Rieske_YhfW_C"/>
    <property type="match status" value="1"/>
</dbReference>
<evidence type="ECO:0000259" key="6">
    <source>
        <dbReference type="PROSITE" id="PS51296"/>
    </source>
</evidence>
<dbReference type="Proteomes" id="UP000599074">
    <property type="component" value="Unassembled WGS sequence"/>
</dbReference>
<evidence type="ECO:0000256" key="2">
    <source>
        <dbReference type="ARBA" id="ARBA00022723"/>
    </source>
</evidence>
<accession>A0A8J3TFD3</accession>
<evidence type="ECO:0000256" key="3">
    <source>
        <dbReference type="ARBA" id="ARBA00023004"/>
    </source>
</evidence>
<dbReference type="InterPro" id="IPR036188">
    <property type="entry name" value="FAD/NAD-bd_sf"/>
</dbReference>
<dbReference type="Pfam" id="PF01266">
    <property type="entry name" value="DAO"/>
    <property type="match status" value="1"/>
</dbReference>
<dbReference type="Gene3D" id="3.50.50.60">
    <property type="entry name" value="FAD/NAD(P)-binding domain"/>
    <property type="match status" value="1"/>
</dbReference>
<proteinExistence type="predicted"/>
<feature type="domain" description="Rieske" evidence="6">
    <location>
        <begin position="392"/>
        <end position="478"/>
    </location>
</feature>
<dbReference type="AlphaFoldDB" id="A0A8J3TFD3"/>
<gene>
    <name evidence="7" type="ORF">Pme01_54650</name>
</gene>
<evidence type="ECO:0000313" key="8">
    <source>
        <dbReference type="Proteomes" id="UP000599074"/>
    </source>
</evidence>
<dbReference type="Gene3D" id="2.102.10.10">
    <property type="entry name" value="Rieske [2Fe-2S] iron-sulphur domain"/>
    <property type="match status" value="1"/>
</dbReference>
<dbReference type="Gene3D" id="3.30.9.10">
    <property type="entry name" value="D-Amino Acid Oxidase, subunit A, domain 2"/>
    <property type="match status" value="1"/>
</dbReference>